<gene>
    <name evidence="1" type="ORF">SGLAD_v1c01620</name>
</gene>
<dbReference type="InterPro" id="IPR036388">
    <property type="entry name" value="WH-like_DNA-bd_sf"/>
</dbReference>
<sequence>MAKQWSKNEKINIIEESKKIRITDAALKYDVSTSTVKRWKAELKTKGEGSLEWGNKIQIKRNIKKFKSHNWIFKDLDNMTTEELREALKLERALKKHLAKTTKENYFAIFNSSKKFTSTLICKYLGVSRFSYLKWLKSGKPMNKTTIKFLL</sequence>
<dbReference type="OrthoDB" id="387655at2"/>
<accession>A0A4P7AGY3</accession>
<name>A0A4P7AGY3_9MOLU</name>
<dbReference type="AlphaFoldDB" id="A0A4P7AGY3"/>
<keyword evidence="2" id="KW-1185">Reference proteome</keyword>
<dbReference type="EMBL" id="CP038013">
    <property type="protein sequence ID" value="QBQ07361.1"/>
    <property type="molecule type" value="Genomic_DNA"/>
</dbReference>
<dbReference type="Pfam" id="PF01527">
    <property type="entry name" value="HTH_Tnp_1"/>
    <property type="match status" value="1"/>
</dbReference>
<proteinExistence type="predicted"/>
<organism evidence="1 2">
    <name type="scientific">Spiroplasma gladiatoris</name>
    <dbReference type="NCBI Taxonomy" id="2143"/>
    <lineage>
        <taxon>Bacteria</taxon>
        <taxon>Bacillati</taxon>
        <taxon>Mycoplasmatota</taxon>
        <taxon>Mollicutes</taxon>
        <taxon>Entomoplasmatales</taxon>
        <taxon>Spiroplasmataceae</taxon>
        <taxon>Spiroplasma</taxon>
    </lineage>
</organism>
<evidence type="ECO:0000313" key="1">
    <source>
        <dbReference type="EMBL" id="QBQ07361.1"/>
    </source>
</evidence>
<dbReference type="Proteomes" id="UP000294309">
    <property type="component" value="Chromosome"/>
</dbReference>
<dbReference type="RefSeq" id="WP_134297161.1">
    <property type="nucleotide sequence ID" value="NZ_CP038013.1"/>
</dbReference>
<dbReference type="InterPro" id="IPR002514">
    <property type="entry name" value="Transposase_8"/>
</dbReference>
<dbReference type="KEGG" id="sgq:SGLAD_v1c01620"/>
<evidence type="ECO:0000313" key="2">
    <source>
        <dbReference type="Proteomes" id="UP000294309"/>
    </source>
</evidence>
<dbReference type="Gene3D" id="1.10.10.10">
    <property type="entry name" value="Winged helix-like DNA-binding domain superfamily/Winged helix DNA-binding domain"/>
    <property type="match status" value="1"/>
</dbReference>
<protein>
    <submittedName>
        <fullName evidence="1">IS3 family transposase</fullName>
    </submittedName>
</protein>
<reference evidence="1 2" key="1">
    <citation type="submission" date="2019-03" db="EMBL/GenBank/DDBJ databases">
        <title>Complete genome sequence of Spiroplasma gladiatoris TG-1 (DSM 22552).</title>
        <authorList>
            <person name="Lin Y.-C."/>
            <person name="Chou L."/>
            <person name="Kuo C.-H."/>
        </authorList>
    </citation>
    <scope>NUCLEOTIDE SEQUENCE [LARGE SCALE GENOMIC DNA]</scope>
    <source>
        <strain evidence="1 2">TG-1</strain>
    </source>
</reference>